<dbReference type="Proteomes" id="UP001597440">
    <property type="component" value="Unassembled WGS sequence"/>
</dbReference>
<keyword evidence="2" id="KW-1185">Reference proteome</keyword>
<name>A0ABW5KXH9_9SPHI</name>
<comment type="caution">
    <text evidence="1">The sequence shown here is derived from an EMBL/GenBank/DDBJ whole genome shotgun (WGS) entry which is preliminary data.</text>
</comment>
<proteinExistence type="predicted"/>
<accession>A0ABW5KXH9</accession>
<organism evidence="1 2">
    <name type="scientific">Sphingobacterium tabacisoli</name>
    <dbReference type="NCBI Taxonomy" id="2044855"/>
    <lineage>
        <taxon>Bacteria</taxon>
        <taxon>Pseudomonadati</taxon>
        <taxon>Bacteroidota</taxon>
        <taxon>Sphingobacteriia</taxon>
        <taxon>Sphingobacteriales</taxon>
        <taxon>Sphingobacteriaceae</taxon>
        <taxon>Sphingobacterium</taxon>
    </lineage>
</organism>
<evidence type="ECO:0000313" key="2">
    <source>
        <dbReference type="Proteomes" id="UP001597440"/>
    </source>
</evidence>
<protein>
    <submittedName>
        <fullName evidence="1">Uncharacterized protein</fullName>
    </submittedName>
</protein>
<sequence length="40" mass="4674">MMIESEKGQRRIIATYAPVTSKVRARLANGWYIRKHTANR</sequence>
<reference evidence="2" key="1">
    <citation type="journal article" date="2019" name="Int. J. Syst. Evol. Microbiol.">
        <title>The Global Catalogue of Microorganisms (GCM) 10K type strain sequencing project: providing services to taxonomists for standard genome sequencing and annotation.</title>
        <authorList>
            <consortium name="The Broad Institute Genomics Platform"/>
            <consortium name="The Broad Institute Genome Sequencing Center for Infectious Disease"/>
            <person name="Wu L."/>
            <person name="Ma J."/>
        </authorList>
    </citation>
    <scope>NUCLEOTIDE SEQUENCE [LARGE SCALE GENOMIC DNA]</scope>
    <source>
        <strain evidence="2">KCTC 52298</strain>
    </source>
</reference>
<dbReference type="EMBL" id="JBHULD010000004">
    <property type="protein sequence ID" value="MFD2553556.1"/>
    <property type="molecule type" value="Genomic_DNA"/>
</dbReference>
<gene>
    <name evidence="1" type="ORF">ACFSQW_04085</name>
</gene>
<evidence type="ECO:0000313" key="1">
    <source>
        <dbReference type="EMBL" id="MFD2553556.1"/>
    </source>
</evidence>